<protein>
    <submittedName>
        <fullName evidence="2">3-ketosteroid-9-alpha-monooxygenase oxygenase component-like C-terminal domain-containing protein</fullName>
    </submittedName>
</protein>
<accession>A0AC34PV19</accession>
<proteinExistence type="predicted"/>
<dbReference type="Proteomes" id="UP000887576">
    <property type="component" value="Unplaced"/>
</dbReference>
<evidence type="ECO:0000313" key="2">
    <source>
        <dbReference type="WBParaSite" id="JU765_v2.g1020.t1"/>
    </source>
</evidence>
<evidence type="ECO:0000313" key="1">
    <source>
        <dbReference type="Proteomes" id="UP000887576"/>
    </source>
</evidence>
<sequence>MFARTTAAFAKFYMVSEANHFERDIYVWTNKKYLKNPLYCKDDGPIGKHRRWYGQFYTDNSPRLNKDGTLTNLPRNVNVNDW</sequence>
<reference evidence="2" key="1">
    <citation type="submission" date="2022-11" db="UniProtKB">
        <authorList>
            <consortium name="WormBaseParasite"/>
        </authorList>
    </citation>
    <scope>IDENTIFICATION</scope>
</reference>
<name>A0AC34PV19_9BILA</name>
<organism evidence="1 2">
    <name type="scientific">Panagrolaimus sp. JU765</name>
    <dbReference type="NCBI Taxonomy" id="591449"/>
    <lineage>
        <taxon>Eukaryota</taxon>
        <taxon>Metazoa</taxon>
        <taxon>Ecdysozoa</taxon>
        <taxon>Nematoda</taxon>
        <taxon>Chromadorea</taxon>
        <taxon>Rhabditida</taxon>
        <taxon>Tylenchina</taxon>
        <taxon>Panagrolaimomorpha</taxon>
        <taxon>Panagrolaimoidea</taxon>
        <taxon>Panagrolaimidae</taxon>
        <taxon>Panagrolaimus</taxon>
    </lineage>
</organism>
<dbReference type="WBParaSite" id="JU765_v2.g1020.t1">
    <property type="protein sequence ID" value="JU765_v2.g1020.t1"/>
    <property type="gene ID" value="JU765_v2.g1020"/>
</dbReference>